<keyword evidence="1" id="KW-1133">Transmembrane helix</keyword>
<dbReference type="EMBL" id="PDKM01000008">
    <property type="protein sequence ID" value="RXK09075.1"/>
    <property type="molecule type" value="Genomic_DNA"/>
</dbReference>
<keyword evidence="5" id="KW-1185">Reference proteome</keyword>
<dbReference type="Proteomes" id="UP000289193">
    <property type="component" value="Unassembled WGS sequence"/>
</dbReference>
<evidence type="ECO:0000256" key="1">
    <source>
        <dbReference type="SAM" id="Phobius"/>
    </source>
</evidence>
<keyword evidence="1" id="KW-0472">Membrane</keyword>
<proteinExistence type="predicted"/>
<organism evidence="3 5">
    <name type="scientific">Halarcobacter bivalviorum</name>
    <dbReference type="NCBI Taxonomy" id="663364"/>
    <lineage>
        <taxon>Bacteria</taxon>
        <taxon>Pseudomonadati</taxon>
        <taxon>Campylobacterota</taxon>
        <taxon>Epsilonproteobacteria</taxon>
        <taxon>Campylobacterales</taxon>
        <taxon>Arcobacteraceae</taxon>
        <taxon>Halarcobacter</taxon>
    </lineage>
</organism>
<dbReference type="KEGG" id="hbv:ABIV_1811"/>
<evidence type="ECO:0000313" key="5">
    <source>
        <dbReference type="Proteomes" id="UP000289193"/>
    </source>
</evidence>
<evidence type="ECO:0000313" key="2">
    <source>
        <dbReference type="EMBL" id="AXH12801.1"/>
    </source>
</evidence>
<gene>
    <name evidence="2" type="ORF">ABIV_1811</name>
    <name evidence="3" type="ORF">CRV05_12410</name>
</gene>
<evidence type="ECO:0000313" key="4">
    <source>
        <dbReference type="Proteomes" id="UP000253850"/>
    </source>
</evidence>
<feature type="transmembrane region" description="Helical" evidence="1">
    <location>
        <begin position="30"/>
        <end position="48"/>
    </location>
</feature>
<keyword evidence="1" id="KW-0812">Transmembrane</keyword>
<dbReference type="Proteomes" id="UP000253850">
    <property type="component" value="Chromosome"/>
</dbReference>
<protein>
    <submittedName>
        <fullName evidence="2">Membrane protein</fullName>
    </submittedName>
</protein>
<sequence>MQIMLIAILFIILIAFTIYKINNKFETKEFMILIAILVLGSSLVYYLFENQEQKVPQIFKTKYEKVYNAKIEKFSYERLNNKMVSSKTNFIYNFDYIVVKNNEEYICSSKNVKVKKIEDEFIFENFEKLEEKCTKQ</sequence>
<accession>A0AAX2A575</accession>
<reference evidence="3 5" key="1">
    <citation type="submission" date="2017-10" db="EMBL/GenBank/DDBJ databases">
        <title>Genomics of the genus Arcobacter.</title>
        <authorList>
            <person name="Perez-Cataluna A."/>
            <person name="Figueras M.J."/>
        </authorList>
    </citation>
    <scope>NUCLEOTIDE SEQUENCE [LARGE SCALE GENOMIC DNA]</scope>
    <source>
        <strain evidence="3 5">CECT 7835</strain>
    </source>
</reference>
<dbReference type="EMBL" id="CP031217">
    <property type="protein sequence ID" value="AXH12801.1"/>
    <property type="molecule type" value="Genomic_DNA"/>
</dbReference>
<reference evidence="2 4" key="2">
    <citation type="submission" date="2018-07" db="EMBL/GenBank/DDBJ databases">
        <title>Complete genome of the Arcobacter bivalviorum type strain LMG 26154.</title>
        <authorList>
            <person name="Miller W.G."/>
            <person name="Yee E."/>
            <person name="Bono J.L."/>
        </authorList>
    </citation>
    <scope>NUCLEOTIDE SEQUENCE [LARGE SCALE GENOMIC DNA]</scope>
    <source>
        <strain evidence="2 4">LMG 26154</strain>
    </source>
</reference>
<dbReference type="AlphaFoldDB" id="A0AAX2A575"/>
<dbReference type="RefSeq" id="WP_114839617.1">
    <property type="nucleotide sequence ID" value="NZ_CP031217.1"/>
</dbReference>
<name>A0AAX2A575_9BACT</name>
<evidence type="ECO:0000313" key="3">
    <source>
        <dbReference type="EMBL" id="RXK09075.1"/>
    </source>
</evidence>